<dbReference type="EMBL" id="LXQA010151086">
    <property type="protein sequence ID" value="MCI26064.1"/>
    <property type="molecule type" value="Genomic_DNA"/>
</dbReference>
<dbReference type="InterPro" id="IPR029056">
    <property type="entry name" value="Ribokinase-like"/>
</dbReference>
<accession>A0A392QQF1</accession>
<comment type="caution">
    <text evidence="1">The sequence shown here is derived from an EMBL/GenBank/DDBJ whole genome shotgun (WGS) entry which is preliminary data.</text>
</comment>
<name>A0A392QQF1_9FABA</name>
<dbReference type="GO" id="GO:0016301">
    <property type="term" value="F:kinase activity"/>
    <property type="evidence" value="ECO:0007669"/>
    <property type="project" value="UniProtKB-KW"/>
</dbReference>
<evidence type="ECO:0000313" key="2">
    <source>
        <dbReference type="Proteomes" id="UP000265520"/>
    </source>
</evidence>
<evidence type="ECO:0000313" key="1">
    <source>
        <dbReference type="EMBL" id="MCI26064.1"/>
    </source>
</evidence>
<keyword evidence="1" id="KW-0808">Transferase</keyword>
<dbReference type="SUPFAM" id="SSF53613">
    <property type="entry name" value="Ribokinase-like"/>
    <property type="match status" value="1"/>
</dbReference>
<dbReference type="AlphaFoldDB" id="A0A392QQF1"/>
<feature type="non-terminal residue" evidence="1">
    <location>
        <position position="49"/>
    </location>
</feature>
<organism evidence="1 2">
    <name type="scientific">Trifolium medium</name>
    <dbReference type="NCBI Taxonomy" id="97028"/>
    <lineage>
        <taxon>Eukaryota</taxon>
        <taxon>Viridiplantae</taxon>
        <taxon>Streptophyta</taxon>
        <taxon>Embryophyta</taxon>
        <taxon>Tracheophyta</taxon>
        <taxon>Spermatophyta</taxon>
        <taxon>Magnoliopsida</taxon>
        <taxon>eudicotyledons</taxon>
        <taxon>Gunneridae</taxon>
        <taxon>Pentapetalae</taxon>
        <taxon>rosids</taxon>
        <taxon>fabids</taxon>
        <taxon>Fabales</taxon>
        <taxon>Fabaceae</taxon>
        <taxon>Papilionoideae</taxon>
        <taxon>50 kb inversion clade</taxon>
        <taxon>NPAAA clade</taxon>
        <taxon>Hologalegina</taxon>
        <taxon>IRL clade</taxon>
        <taxon>Trifolieae</taxon>
        <taxon>Trifolium</taxon>
    </lineage>
</organism>
<keyword evidence="1" id="KW-0418">Kinase</keyword>
<dbReference type="Gene3D" id="3.40.1190.20">
    <property type="match status" value="1"/>
</dbReference>
<reference evidence="1 2" key="1">
    <citation type="journal article" date="2018" name="Front. Plant Sci.">
        <title>Red Clover (Trifolium pratense) and Zigzag Clover (T. medium) - A Picture of Genomic Similarities and Differences.</title>
        <authorList>
            <person name="Dluhosova J."/>
            <person name="Istvanek J."/>
            <person name="Nedelnik J."/>
            <person name="Repkova J."/>
        </authorList>
    </citation>
    <scope>NUCLEOTIDE SEQUENCE [LARGE SCALE GENOMIC DNA]</scope>
    <source>
        <strain evidence="2">cv. 10/8</strain>
        <tissue evidence="1">Leaf</tissue>
    </source>
</reference>
<dbReference type="Proteomes" id="UP000265520">
    <property type="component" value="Unassembled WGS sequence"/>
</dbReference>
<proteinExistence type="predicted"/>
<keyword evidence="2" id="KW-1185">Reference proteome</keyword>
<sequence>MFLTLQKEEQLRDSLKFANACGALTVTERGAIPALPTKETVLNAILKPV</sequence>
<protein>
    <submittedName>
        <fullName evidence="1">Fructokinase-2</fullName>
    </submittedName>
</protein>